<feature type="signal peptide" evidence="1">
    <location>
        <begin position="1"/>
        <end position="19"/>
    </location>
</feature>
<accession>A0A1G1T387</accession>
<evidence type="ECO:0000256" key="1">
    <source>
        <dbReference type="SAM" id="SignalP"/>
    </source>
</evidence>
<evidence type="ECO:0000313" key="4">
    <source>
        <dbReference type="Proteomes" id="UP000176294"/>
    </source>
</evidence>
<sequence>MFSALLLPALLAQATPAAAVSIEPGNPSLEFIPNKGQWDRRVRYEAALPAGRLYVQADALTYSFLDPAALSHHRENGRGAASASTGRPDGDIAGHAYTVHFEKANTRSRLTAETPTPGERNYFVGADAARWASHVGAFRRLRYTELWPGIDLTLYENAGHHLEYDVLLAPRANPARVALRYDGATSLALNIDGNLVIKTTVGTTTELAPKAWQLDARGRQQPVACRYVLNGRTLTFALGAYDKSRALTIDPTVQFSTLSGSTADNWGFTATYDDAGNMYSGGIVFDTGGAFPATPGAFRTSFSSIVDMALIKYNTAVSGPAARVWATYLGGNQADFPHSLVVNAQNELVVCGSTSSTNYPTTTGAAQRVFGGGTALDPFRTGNREGSEKYKLPNGSDLVVTRLNATGSALVGSTYLGGAGNDGVIAQPPAIGANYGDAFRSDVLLDGDGNVYVAAATSSANFPGRTLGFNATYSGGVSDALVCKLNAGLTAVAWSGYLGGNAADAAYSVQRDNQGRVYVCGGTTSSNFPATAGAYLTGYQGGSADGFAARISPDGRSLERATFIGTSGYDQAYFLQLDAAGSPYLFGQTLGQFPITPGKYGAVGGTQFIQKLSPDLTASVYGTTFGNRAGVRGGPNLVPTAFLVDDCERIYISGWGGEDNDLGGNWIGGSTNGLPVTSNAVQRNTDGSDFYLAQFAAGMTGLEYGTFFGQQGAGAEHVDGGTSRFDKRGVVYQAVCAGCGATQGFPVPPGVHVAFHKDVEFLKRTDSQTAANFVQRDVLLGPDGLLAGQLQALGSSFAGFALRLHYLDTVAGLWGPSQAEYLHRRSGRRGFHFLTAVVGHGLHAAKVRAGKDNIAHVQGAGLHQHGGHVATAFVQRGFDYGTNSATVRVGFQVEQFGLQQHLFQQLLNTNARLGRNLLALVFATPFFHQYVDGRKLLADFLGIGRRLVNLVEGNDNRHPGCLRVVDGFLRLRHHRVVGRHHDDGNVRHLGATGTHGRKGFVTRRVKERNGLARFGPHLVGTNVLRDAAGLALGHTRVADVVKQRRLTVVDVAHDGHNRCAVLQVGFVVAGIDADFFLFFRQEFHVKAEFVGNHGNGFGVEALVDGHEHAHAQTHLNYLVHVHVHQRGQVMCRDEFGELEGFGIQLVLRAQGLAVLCQHAPLVAAVLGAVGLAGGFVAAELGQRGLNLLLNLLFSLFRGEGGRIGLGSRLTGTLTGTAGALAGAATGAVALVAATLAGSTRRAVALVAGAGRRRGTAGRARQARALLLTRTSRQTTLAHIRRCNGTRATATRTTTVVVDR</sequence>
<dbReference type="PANTHER" id="PTHR35580">
    <property type="entry name" value="CELL SURFACE GLYCOPROTEIN (S-LAYER PROTEIN)-LIKE PROTEIN"/>
    <property type="match status" value="1"/>
</dbReference>
<reference evidence="3 4" key="1">
    <citation type="submission" date="2016-08" db="EMBL/GenBank/DDBJ databases">
        <title>Hymenobacter coccineus sp. nov., Hymenobacter lapidarius sp. nov. and Hymenobacter glacialis sp. nov., isolated from Antarctic soil.</title>
        <authorList>
            <person name="Sedlacek I."/>
            <person name="Kralova S."/>
            <person name="Kyrova K."/>
            <person name="Maslanova I."/>
            <person name="Stankova E."/>
            <person name="Vrbovska V."/>
            <person name="Nemec M."/>
            <person name="Bartak M."/>
            <person name="Svec P."/>
            <person name="Busse H.-J."/>
            <person name="Pantucek R."/>
        </authorList>
    </citation>
    <scope>NUCLEOTIDE SEQUENCE [LARGE SCALE GENOMIC DNA]</scope>
    <source>
        <strain evidence="3 4">CCM 8643</strain>
    </source>
</reference>
<feature type="domain" description="DUF7948" evidence="2">
    <location>
        <begin position="31"/>
        <end position="252"/>
    </location>
</feature>
<dbReference type="EMBL" id="MDZB01000107">
    <property type="protein sequence ID" value="OGX85350.1"/>
    <property type="molecule type" value="Genomic_DNA"/>
</dbReference>
<dbReference type="InterPro" id="IPR052918">
    <property type="entry name" value="Motility_Chemotaxis_Reg"/>
</dbReference>
<protein>
    <recommendedName>
        <fullName evidence="2">DUF7948 domain-containing protein</fullName>
    </recommendedName>
</protein>
<dbReference type="Pfam" id="PF25778">
    <property type="entry name" value="DUF7948"/>
    <property type="match status" value="1"/>
</dbReference>
<keyword evidence="1" id="KW-0732">Signal</keyword>
<dbReference type="STRING" id="1908237.BEN47_15055"/>
<evidence type="ECO:0000313" key="3">
    <source>
        <dbReference type="EMBL" id="OGX85350.1"/>
    </source>
</evidence>
<feature type="chain" id="PRO_5009578825" description="DUF7948 domain-containing protein" evidence="1">
    <location>
        <begin position="20"/>
        <end position="1299"/>
    </location>
</feature>
<dbReference type="Proteomes" id="UP000176294">
    <property type="component" value="Unassembled WGS sequence"/>
</dbReference>
<dbReference type="PANTHER" id="PTHR35580:SF1">
    <property type="entry name" value="PHYTASE-LIKE DOMAIN-CONTAINING PROTEIN"/>
    <property type="match status" value="1"/>
</dbReference>
<organism evidence="3 4">
    <name type="scientific">Hymenobacter lapidarius</name>
    <dbReference type="NCBI Taxonomy" id="1908237"/>
    <lineage>
        <taxon>Bacteria</taxon>
        <taxon>Pseudomonadati</taxon>
        <taxon>Bacteroidota</taxon>
        <taxon>Cytophagia</taxon>
        <taxon>Cytophagales</taxon>
        <taxon>Hymenobacteraceae</taxon>
        <taxon>Hymenobacter</taxon>
    </lineage>
</organism>
<evidence type="ECO:0000259" key="2">
    <source>
        <dbReference type="Pfam" id="PF25778"/>
    </source>
</evidence>
<comment type="caution">
    <text evidence="3">The sequence shown here is derived from an EMBL/GenBank/DDBJ whole genome shotgun (WGS) entry which is preliminary data.</text>
</comment>
<keyword evidence="4" id="KW-1185">Reference proteome</keyword>
<name>A0A1G1T387_9BACT</name>
<proteinExistence type="predicted"/>
<gene>
    <name evidence="3" type="ORF">BEN47_15055</name>
</gene>
<dbReference type="InterPro" id="IPR057708">
    <property type="entry name" value="DUF7948"/>
</dbReference>